<comment type="caution">
    <text evidence="4">The sequence shown here is derived from an EMBL/GenBank/DDBJ whole genome shotgun (WGS) entry which is preliminary data.</text>
</comment>
<comment type="similarity">
    <text evidence="1">Belongs to the PpiC/parvulin rotamase family.</text>
</comment>
<dbReference type="GO" id="GO:0003755">
    <property type="term" value="F:peptidyl-prolyl cis-trans isomerase activity"/>
    <property type="evidence" value="ECO:0007669"/>
    <property type="project" value="UniProtKB-KW"/>
</dbReference>
<dbReference type="EMBL" id="SRLE01000010">
    <property type="protein sequence ID" value="TGD72285.1"/>
    <property type="molecule type" value="Genomic_DNA"/>
</dbReference>
<accession>A0A4Z0LYW4</accession>
<dbReference type="PANTHER" id="PTHR47245:SF3">
    <property type="entry name" value="PEPTIDYL-PROLYL CIS-TRANS ISOMERASE, PPIC-TYPE-RELATED"/>
    <property type="match status" value="1"/>
</dbReference>
<keyword evidence="2" id="KW-0697">Rotamase</keyword>
<sequence>MRRLLREPLLHFLLLGAGLFALYGWVNPNGFDNERRIVVDGGRVAQLSAHFQRTWNRAPTAAELAALVDNFVVEEIFYREALALGLDSGDDVVRRRLRQKMEFLTTDAVALYEPAEDELQAFLAEHPERFRREARYTFEQLYFSPDAPGAVRERAGQARRQLLAGDVAAGDPSLLPANMQGAAASQVDRSFGQGFAAQLEALTLGQWSEPIGSGLGLHLVRLDTREPAYLPPLAEVRATVEREWREAKNAEVKAELIAQLKREYEIVIEPDAAGVSS</sequence>
<gene>
    <name evidence="4" type="ORF">E4634_15070</name>
</gene>
<keyword evidence="5" id="KW-1185">Reference proteome</keyword>
<dbReference type="InterPro" id="IPR046357">
    <property type="entry name" value="PPIase_dom_sf"/>
</dbReference>
<dbReference type="InterPro" id="IPR000297">
    <property type="entry name" value="PPIase_PpiC"/>
</dbReference>
<dbReference type="InterPro" id="IPR050245">
    <property type="entry name" value="PrsA_foldase"/>
</dbReference>
<evidence type="ECO:0000256" key="2">
    <source>
        <dbReference type="PROSITE-ProRule" id="PRU00278"/>
    </source>
</evidence>
<dbReference type="PROSITE" id="PS50198">
    <property type="entry name" value="PPIC_PPIASE_2"/>
    <property type="match status" value="1"/>
</dbReference>
<protein>
    <submittedName>
        <fullName evidence="4">Peptidyl-prolyl cis-trans isomerase</fullName>
    </submittedName>
</protein>
<evidence type="ECO:0000313" key="4">
    <source>
        <dbReference type="EMBL" id="TGD72285.1"/>
    </source>
</evidence>
<dbReference type="Gene3D" id="1.10.4030.10">
    <property type="entry name" value="Porin chaperone SurA, peptide-binding domain"/>
    <property type="match status" value="1"/>
</dbReference>
<dbReference type="Gene3D" id="3.10.50.40">
    <property type="match status" value="1"/>
</dbReference>
<proteinExistence type="inferred from homology"/>
<feature type="domain" description="PpiC" evidence="3">
    <location>
        <begin position="114"/>
        <end position="224"/>
    </location>
</feature>
<dbReference type="PANTHER" id="PTHR47245">
    <property type="entry name" value="PEPTIDYLPROLYL ISOMERASE"/>
    <property type="match status" value="1"/>
</dbReference>
<dbReference type="Pfam" id="PF13145">
    <property type="entry name" value="Rotamase_2"/>
    <property type="match status" value="1"/>
</dbReference>
<dbReference type="RefSeq" id="WP_135445372.1">
    <property type="nucleotide sequence ID" value="NZ_SRLE01000010.1"/>
</dbReference>
<evidence type="ECO:0000313" key="5">
    <source>
        <dbReference type="Proteomes" id="UP000298050"/>
    </source>
</evidence>
<name>A0A4Z0LYW4_9GAMM</name>
<dbReference type="Proteomes" id="UP000298050">
    <property type="component" value="Unassembled WGS sequence"/>
</dbReference>
<reference evidence="4 5" key="1">
    <citation type="submission" date="2019-04" db="EMBL/GenBank/DDBJ databases">
        <title>Taxonomy of novel Haliea sp. from mangrove soil of West Coast of India.</title>
        <authorList>
            <person name="Verma A."/>
            <person name="Kumar P."/>
            <person name="Krishnamurthi S."/>
        </authorList>
    </citation>
    <scope>NUCLEOTIDE SEQUENCE [LARGE SCALE GENOMIC DNA]</scope>
    <source>
        <strain evidence="4 5">SAOS-164</strain>
    </source>
</reference>
<dbReference type="OrthoDB" id="196786at2"/>
<dbReference type="AlphaFoldDB" id="A0A4Z0LYW4"/>
<evidence type="ECO:0000256" key="1">
    <source>
        <dbReference type="ARBA" id="ARBA00007656"/>
    </source>
</evidence>
<organism evidence="4 5">
    <name type="scientific">Mangrovimicrobium sediminis</name>
    <dbReference type="NCBI Taxonomy" id="2562682"/>
    <lineage>
        <taxon>Bacteria</taxon>
        <taxon>Pseudomonadati</taxon>
        <taxon>Pseudomonadota</taxon>
        <taxon>Gammaproteobacteria</taxon>
        <taxon>Cellvibrionales</taxon>
        <taxon>Halieaceae</taxon>
        <taxon>Mangrovimicrobium</taxon>
    </lineage>
</organism>
<evidence type="ECO:0000259" key="3">
    <source>
        <dbReference type="PROSITE" id="PS50198"/>
    </source>
</evidence>
<keyword evidence="2 4" id="KW-0413">Isomerase</keyword>